<evidence type="ECO:0000313" key="5">
    <source>
        <dbReference type="EMBL" id="KYG07258.1"/>
    </source>
</evidence>
<feature type="domain" description="FHA" evidence="3">
    <location>
        <begin position="66"/>
        <end position="116"/>
    </location>
</feature>
<dbReference type="Pfam" id="PF00498">
    <property type="entry name" value="FHA"/>
    <property type="match status" value="1"/>
</dbReference>
<evidence type="ECO:0000313" key="4">
    <source>
        <dbReference type="EMBL" id="KYF59963.1"/>
    </source>
</evidence>
<dbReference type="GO" id="GO:0016791">
    <property type="term" value="F:phosphatase activity"/>
    <property type="evidence" value="ECO:0007669"/>
    <property type="project" value="TreeGrafter"/>
</dbReference>
<dbReference type="InterPro" id="IPR001932">
    <property type="entry name" value="PPM-type_phosphatase-like_dom"/>
</dbReference>
<dbReference type="Proteomes" id="UP000075502">
    <property type="component" value="Unassembled WGS sequence"/>
</dbReference>
<accession>A0A150PWQ6</accession>
<dbReference type="AlphaFoldDB" id="A0A150PWQ6"/>
<dbReference type="PROSITE" id="PS50006">
    <property type="entry name" value="FHA_DOMAIN"/>
    <property type="match status" value="1"/>
</dbReference>
<comment type="caution">
    <text evidence="4">The sequence shown here is derived from an EMBL/GenBank/DDBJ whole genome shotgun (WGS) entry which is preliminary data.</text>
</comment>
<dbReference type="EMBL" id="JEME01001410">
    <property type="protein sequence ID" value="KYG07258.1"/>
    <property type="molecule type" value="Genomic_DNA"/>
</dbReference>
<reference evidence="6 7" key="1">
    <citation type="submission" date="2014-02" db="EMBL/GenBank/DDBJ databases">
        <title>The small core and large imbalanced accessory genome model reveals a collaborative survival strategy of Sorangium cellulosum strains in nature.</title>
        <authorList>
            <person name="Han K."/>
            <person name="Peng R."/>
            <person name="Blom J."/>
            <person name="Li Y.-Z."/>
        </authorList>
    </citation>
    <scope>NUCLEOTIDE SEQUENCE [LARGE SCALE GENOMIC DNA]</scope>
    <source>
        <strain evidence="5 6">So0007-03</strain>
        <strain evidence="4 7">So0157-18</strain>
    </source>
</reference>
<dbReference type="EMBL" id="JELX01001121">
    <property type="protein sequence ID" value="KYF59963.1"/>
    <property type="molecule type" value="Genomic_DNA"/>
</dbReference>
<dbReference type="Gene3D" id="2.60.200.20">
    <property type="match status" value="1"/>
</dbReference>
<dbReference type="SUPFAM" id="SSF81606">
    <property type="entry name" value="PP2C-like"/>
    <property type="match status" value="1"/>
</dbReference>
<dbReference type="CDD" id="cd00060">
    <property type="entry name" value="FHA"/>
    <property type="match status" value="1"/>
</dbReference>
<feature type="compositionally biased region" description="Basic residues" evidence="2">
    <location>
        <begin position="1"/>
        <end position="13"/>
    </location>
</feature>
<evidence type="ECO:0000313" key="6">
    <source>
        <dbReference type="Proteomes" id="UP000075502"/>
    </source>
</evidence>
<keyword evidence="1" id="KW-0378">Hydrolase</keyword>
<dbReference type="SMART" id="SM00240">
    <property type="entry name" value="FHA"/>
    <property type="match status" value="1"/>
</dbReference>
<evidence type="ECO:0000313" key="7">
    <source>
        <dbReference type="Proteomes" id="UP000075604"/>
    </source>
</evidence>
<organism evidence="4 7">
    <name type="scientific">Sorangium cellulosum</name>
    <name type="common">Polyangium cellulosum</name>
    <dbReference type="NCBI Taxonomy" id="56"/>
    <lineage>
        <taxon>Bacteria</taxon>
        <taxon>Pseudomonadati</taxon>
        <taxon>Myxococcota</taxon>
        <taxon>Polyangia</taxon>
        <taxon>Polyangiales</taxon>
        <taxon>Polyangiaceae</taxon>
        <taxon>Sorangium</taxon>
    </lineage>
</organism>
<dbReference type="PANTHER" id="PTHR43156">
    <property type="entry name" value="STAGE II SPORULATION PROTEIN E-RELATED"/>
    <property type="match status" value="1"/>
</dbReference>
<feature type="region of interest" description="Disordered" evidence="2">
    <location>
        <begin position="1"/>
        <end position="44"/>
    </location>
</feature>
<dbReference type="InterPro" id="IPR008984">
    <property type="entry name" value="SMAD_FHA_dom_sf"/>
</dbReference>
<dbReference type="InterPro" id="IPR000253">
    <property type="entry name" value="FHA_dom"/>
</dbReference>
<dbReference type="PANTHER" id="PTHR43156:SF2">
    <property type="entry name" value="STAGE II SPORULATION PROTEIN E"/>
    <property type="match status" value="1"/>
</dbReference>
<evidence type="ECO:0000256" key="2">
    <source>
        <dbReference type="SAM" id="MobiDB-lite"/>
    </source>
</evidence>
<dbReference type="InterPro" id="IPR052016">
    <property type="entry name" value="Bact_Sigma-Reg"/>
</dbReference>
<sequence>MSGRRFGTHRRRSMSTPPPMVGPGRTMSPADENLGPAPSSSDWKGHLEIRLGDLPGTRRPLTESHIVIGRAPGVQLTLDHYTVSRRHAELFCDPFGRWWIRDLGSTNGTLVNDERINEKVLKPGDRIGIGDYILEFQLTARAPRVPLDPGGLHFEEDKPTAIRKLGELDPPRIAAKHLFTLMDLSRRLLSIEDATDRFDALCQLMVREDFHGSMALALRLRQNGALTILSGPHRPFQSLRREDSVAPPYISRRVLAAVQDTREPVLAGNLVSDSATVELTMSRDVMALWVVACPLRVEEQLMNLLYVTLPPDFGSVEWLGLIALAAEVYQQAESAWEARRHAQAHAAIERELEMAHQIQRTFVPKRLEFKALDVALGFEPCRWVGGDYVDIVPMPDGRLMLAVADVCGKGLQAALIGSSVHTMVRATVDAGRGITGMMDRLNAYLCEYLPEQSFVTMVAVALDPATGRMECVNAGHPPALVATAEGGLRHLQAAVNPALGIGPVPMEAHQSVLAPGEVLAMYTDGLTELRNSSKQMLGLHALGTGFAKLCAASAGRPVASIADKLTQMLEEFRGDQLPEDDRAFLLARRT</sequence>
<evidence type="ECO:0000256" key="1">
    <source>
        <dbReference type="ARBA" id="ARBA00022801"/>
    </source>
</evidence>
<protein>
    <recommendedName>
        <fullName evidence="3">FHA domain-containing protein</fullName>
    </recommendedName>
</protein>
<dbReference type="InterPro" id="IPR036457">
    <property type="entry name" value="PPM-type-like_dom_sf"/>
</dbReference>
<dbReference type="SUPFAM" id="SSF49879">
    <property type="entry name" value="SMAD/FHA domain"/>
    <property type="match status" value="1"/>
</dbReference>
<dbReference type="Proteomes" id="UP000075604">
    <property type="component" value="Unassembled WGS sequence"/>
</dbReference>
<name>A0A150PWQ6_SORCE</name>
<gene>
    <name evidence="4" type="ORF">BE04_50255</name>
    <name evidence="5" type="ORF">BE21_30370</name>
</gene>
<evidence type="ECO:0000259" key="3">
    <source>
        <dbReference type="PROSITE" id="PS50006"/>
    </source>
</evidence>
<dbReference type="Pfam" id="PF07228">
    <property type="entry name" value="SpoIIE"/>
    <property type="match status" value="1"/>
</dbReference>
<proteinExistence type="predicted"/>
<dbReference type="Gene3D" id="3.60.40.10">
    <property type="entry name" value="PPM-type phosphatase domain"/>
    <property type="match status" value="1"/>
</dbReference>
<dbReference type="SMART" id="SM00331">
    <property type="entry name" value="PP2C_SIG"/>
    <property type="match status" value="1"/>
</dbReference>